<gene>
    <name evidence="1" type="ORF">MNEG_2490</name>
</gene>
<dbReference type="OrthoDB" id="66620at2759"/>
<dbReference type="AlphaFoldDB" id="A0A0D2MYM7"/>
<sequence>MPKAYTLSSLDAFTRYRALNVQAGTTFCDTAFEAEVASGRLSGGTLDKYACVALAGVVTEYLRFGQAEGGVGDVAQLDRLMRALSDEVAAAMSAGVSVGGCVAVIERALAGNTEDILSSEEAAAGGAAAFISSGTSSGGTSAQGSQQEA</sequence>
<reference evidence="1 2" key="1">
    <citation type="journal article" date="2013" name="BMC Genomics">
        <title>Reconstruction of the lipid metabolism for the microalga Monoraphidium neglectum from its genome sequence reveals characteristics suitable for biofuel production.</title>
        <authorList>
            <person name="Bogen C."/>
            <person name="Al-Dilaimi A."/>
            <person name="Albersmeier A."/>
            <person name="Wichmann J."/>
            <person name="Grundmann M."/>
            <person name="Rupp O."/>
            <person name="Lauersen K.J."/>
            <person name="Blifernez-Klassen O."/>
            <person name="Kalinowski J."/>
            <person name="Goesmann A."/>
            <person name="Mussgnug J.H."/>
            <person name="Kruse O."/>
        </authorList>
    </citation>
    <scope>NUCLEOTIDE SEQUENCE [LARGE SCALE GENOMIC DNA]</scope>
    <source>
        <strain evidence="1 2">SAG 48.87</strain>
    </source>
</reference>
<protein>
    <submittedName>
        <fullName evidence="1">Uncharacterized protein</fullName>
    </submittedName>
</protein>
<evidence type="ECO:0000313" key="2">
    <source>
        <dbReference type="Proteomes" id="UP000054498"/>
    </source>
</evidence>
<dbReference type="KEGG" id="mng:MNEG_2490"/>
<evidence type="ECO:0000313" key="1">
    <source>
        <dbReference type="EMBL" id="KIZ05462.1"/>
    </source>
</evidence>
<dbReference type="STRING" id="145388.A0A0D2MYM7"/>
<proteinExistence type="predicted"/>
<accession>A0A0D2MYM7</accession>
<organism evidence="1 2">
    <name type="scientific">Monoraphidium neglectum</name>
    <dbReference type="NCBI Taxonomy" id="145388"/>
    <lineage>
        <taxon>Eukaryota</taxon>
        <taxon>Viridiplantae</taxon>
        <taxon>Chlorophyta</taxon>
        <taxon>core chlorophytes</taxon>
        <taxon>Chlorophyceae</taxon>
        <taxon>CS clade</taxon>
        <taxon>Sphaeropleales</taxon>
        <taxon>Selenastraceae</taxon>
        <taxon>Monoraphidium</taxon>
    </lineage>
</organism>
<dbReference type="EMBL" id="KK100502">
    <property type="protein sequence ID" value="KIZ05462.1"/>
    <property type="molecule type" value="Genomic_DNA"/>
</dbReference>
<name>A0A0D2MYM7_9CHLO</name>
<dbReference type="RefSeq" id="XP_013904481.1">
    <property type="nucleotide sequence ID" value="XM_014049027.1"/>
</dbReference>
<dbReference type="Proteomes" id="UP000054498">
    <property type="component" value="Unassembled WGS sequence"/>
</dbReference>
<keyword evidence="2" id="KW-1185">Reference proteome</keyword>
<dbReference type="PANTHER" id="PTHR33471:SF1">
    <property type="entry name" value="OS01G0382700 PROTEIN"/>
    <property type="match status" value="1"/>
</dbReference>
<dbReference type="GeneID" id="25735368"/>
<dbReference type="PANTHER" id="PTHR33471">
    <property type="entry name" value="ATP-DEPENDENT ZINC METALLOPROTEASE-RELATED"/>
    <property type="match status" value="1"/>
</dbReference>